<keyword evidence="7 14" id="KW-0560">Oxidoreductase</keyword>
<dbReference type="Pfam" id="PF00067">
    <property type="entry name" value="p450"/>
    <property type="match status" value="1"/>
</dbReference>
<comment type="catalytic activity">
    <reaction evidence="10">
        <text>a 3',5'-unsubstituted flavanone + 2 reduced [NADPH--hemoprotein reductase] + 2 O2 = a 3',5'-dihydroxyflavanone + 2 oxidized [NADPH--hemoprotein reductase] + 2 H2O + 2 H(+)</text>
        <dbReference type="Rhea" id="RHEA:55448"/>
        <dbReference type="Rhea" id="RHEA-COMP:11964"/>
        <dbReference type="Rhea" id="RHEA-COMP:11965"/>
        <dbReference type="ChEBI" id="CHEBI:15377"/>
        <dbReference type="ChEBI" id="CHEBI:15378"/>
        <dbReference type="ChEBI" id="CHEBI:15379"/>
        <dbReference type="ChEBI" id="CHEBI:48025"/>
        <dbReference type="ChEBI" id="CHEBI:57618"/>
        <dbReference type="ChEBI" id="CHEBI:58210"/>
        <dbReference type="ChEBI" id="CHEBI:138897"/>
        <dbReference type="EC" id="1.14.14.81"/>
    </reaction>
</comment>
<keyword evidence="9 14" id="KW-0503">Monooxygenase</keyword>
<dbReference type="FunFam" id="1.10.630.10:FF:000111">
    <property type="entry name" value="Flavonoid 3',5'-hydroxylase 2"/>
    <property type="match status" value="1"/>
</dbReference>
<keyword evidence="8 13" id="KW-0408">Iron</keyword>
<keyword evidence="16" id="KW-1185">Reference proteome</keyword>
<evidence type="ECO:0000256" key="15">
    <source>
        <dbReference type="SAM" id="Phobius"/>
    </source>
</evidence>
<gene>
    <name evidence="17" type="primary">LOC118344424</name>
</gene>
<dbReference type="InterPro" id="IPR002401">
    <property type="entry name" value="Cyt_P450_E_grp-I"/>
</dbReference>
<evidence type="ECO:0000256" key="11">
    <source>
        <dbReference type="ARBA" id="ARBA00058000"/>
    </source>
</evidence>
<dbReference type="PANTHER" id="PTHR47944">
    <property type="entry name" value="CYTOCHROME P450 98A9"/>
    <property type="match status" value="1"/>
</dbReference>
<evidence type="ECO:0000256" key="9">
    <source>
        <dbReference type="ARBA" id="ARBA00023033"/>
    </source>
</evidence>
<dbReference type="RefSeq" id="XP_035540842.1">
    <property type="nucleotide sequence ID" value="XM_035684949.1"/>
</dbReference>
<feature type="binding site" description="axial binding residue" evidence="13">
    <location>
        <position position="464"/>
    </location>
    <ligand>
        <name>heme</name>
        <dbReference type="ChEBI" id="CHEBI:30413"/>
    </ligand>
    <ligandPart>
        <name>Fe</name>
        <dbReference type="ChEBI" id="CHEBI:18248"/>
    </ligandPart>
</feature>
<evidence type="ECO:0000256" key="14">
    <source>
        <dbReference type="RuleBase" id="RU000461"/>
    </source>
</evidence>
<dbReference type="SUPFAM" id="SSF48264">
    <property type="entry name" value="Cytochrome P450"/>
    <property type="match status" value="1"/>
</dbReference>
<evidence type="ECO:0000256" key="6">
    <source>
        <dbReference type="ARBA" id="ARBA00022857"/>
    </source>
</evidence>
<dbReference type="PRINTS" id="PR00385">
    <property type="entry name" value="P450"/>
</dbReference>
<keyword evidence="4 13" id="KW-0349">Heme</keyword>
<comment type="function">
    <text evidence="11">Catalyzes the 3'5'-hydroxylation of naringenin and eriodictyol to form 5,7,3,'4',5'-pentahydroxyflavanone and 3',5'-hydroxylation of dihydrokaempferol and dihydroquercetin to form dihydromyricetin.</text>
</comment>
<feature type="transmembrane region" description="Helical" evidence="15">
    <location>
        <begin position="29"/>
        <end position="46"/>
    </location>
</feature>
<keyword evidence="15" id="KW-0472">Membrane</keyword>
<dbReference type="InterPro" id="IPR001128">
    <property type="entry name" value="Cyt_P450"/>
</dbReference>
<dbReference type="InterPro" id="IPR036396">
    <property type="entry name" value="Cyt_P450_sf"/>
</dbReference>
<evidence type="ECO:0000256" key="12">
    <source>
        <dbReference type="ARBA" id="ARBA00066564"/>
    </source>
</evidence>
<evidence type="ECO:0000256" key="5">
    <source>
        <dbReference type="ARBA" id="ARBA00022723"/>
    </source>
</evidence>
<keyword evidence="5 13" id="KW-0479">Metal-binding</keyword>
<dbReference type="CDD" id="cd20657">
    <property type="entry name" value="CYP75"/>
    <property type="match status" value="1"/>
</dbReference>
<dbReference type="PANTHER" id="PTHR47944:SF18">
    <property type="entry name" value="FLAVONOID 3'-MONOOXYGENASE"/>
    <property type="match status" value="1"/>
</dbReference>
<reference evidence="17" key="1">
    <citation type="submission" date="2025-08" db="UniProtKB">
        <authorList>
            <consortium name="RefSeq"/>
        </authorList>
    </citation>
    <scope>IDENTIFICATION</scope>
    <source>
        <tissue evidence="17">Leaves</tissue>
    </source>
</reference>
<keyword evidence="15" id="KW-1133">Transmembrane helix</keyword>
<evidence type="ECO:0000256" key="7">
    <source>
        <dbReference type="ARBA" id="ARBA00023002"/>
    </source>
</evidence>
<dbReference type="KEGG" id="jre:118344424"/>
<protein>
    <recommendedName>
        <fullName evidence="12">flavonoid 3',5'-hydroxylase</fullName>
        <ecNumber evidence="12">1.14.14.81</ecNumber>
    </recommendedName>
</protein>
<evidence type="ECO:0000256" key="1">
    <source>
        <dbReference type="ARBA" id="ARBA00001971"/>
    </source>
</evidence>
<dbReference type="InterPro" id="IPR017972">
    <property type="entry name" value="Cyt_P450_CS"/>
</dbReference>
<evidence type="ECO:0000256" key="8">
    <source>
        <dbReference type="ARBA" id="ARBA00023004"/>
    </source>
</evidence>
<keyword evidence="6" id="KW-0521">NADP</keyword>
<dbReference type="GO" id="GO:0005506">
    <property type="term" value="F:iron ion binding"/>
    <property type="evidence" value="ECO:0007669"/>
    <property type="project" value="InterPro"/>
</dbReference>
<dbReference type="GO" id="GO:0020037">
    <property type="term" value="F:heme binding"/>
    <property type="evidence" value="ECO:0007669"/>
    <property type="project" value="InterPro"/>
</dbReference>
<evidence type="ECO:0000256" key="2">
    <source>
        <dbReference type="ARBA" id="ARBA00004935"/>
    </source>
</evidence>
<dbReference type="EC" id="1.14.14.81" evidence="12"/>
<dbReference type="GO" id="GO:0033772">
    <property type="term" value="F:flavonoid 3',5'-hydroxylase activity"/>
    <property type="evidence" value="ECO:0007669"/>
    <property type="project" value="UniProtKB-EC"/>
</dbReference>
<dbReference type="OrthoDB" id="2789670at2759"/>
<dbReference type="Proteomes" id="UP000235220">
    <property type="component" value="Chromosome 14"/>
</dbReference>
<evidence type="ECO:0000256" key="3">
    <source>
        <dbReference type="ARBA" id="ARBA00010617"/>
    </source>
</evidence>
<dbReference type="PRINTS" id="PR00463">
    <property type="entry name" value="EP450I"/>
</dbReference>
<evidence type="ECO:0000313" key="17">
    <source>
        <dbReference type="RefSeq" id="XP_035540842.1"/>
    </source>
</evidence>
<dbReference type="InParanoid" id="A0A6P9EDG3"/>
<sequence>MQNPLILVATTASCCNTMALDIFLLRELVTAIFLFLISHFFIRTLLRKSARKLPPGPKGWPVIGALPLLGSMPHVTLAKLSRQYGPVMYLKMGTCNMVVASTPDAARAFLKTLDLNFSNRPPNAGATHLAYGAQDMVFADYGQRWKLLRKLSNLHMLGGKALEDWAQVRAAELGHMLRVMCESSRQGELVVVPEMLTYAMANMIGQVILSRRVFVTKGLESNEFKDMVVELMTSAGFFNIGDFIPSIAWMDLQGIERGMKRLHKRFDVLLTKMIEEHSASAHERKGKPDFLDVVMANRDNVSAGERLSLTNIKALLLNLFTAGTDTSSSIIEWALAEMLKNPSILRRAHEEMDRVIGKNRRLEEADISKLPYLQAICKETMRKHPSTPLNLPRVSTQACEVNGYYIPKNTRLSVNIWAIGRDPDVWENPLDFTPERFLTGKNAKIDPRGNDFELIPFGAGRRICAGTRMGIVLVEYILGTLVHSFDWKLPKGVELNMEESFGLALQKAVPLAAIVSPRLSLSAYAS</sequence>
<evidence type="ECO:0000256" key="4">
    <source>
        <dbReference type="ARBA" id="ARBA00022617"/>
    </source>
</evidence>
<dbReference type="GO" id="GO:0016712">
    <property type="term" value="F:oxidoreductase activity, acting on paired donors, with incorporation or reduction of molecular oxygen, reduced flavin or flavoprotein as one donor, and incorporation of one atom of oxygen"/>
    <property type="evidence" value="ECO:0000318"/>
    <property type="project" value="GO_Central"/>
</dbReference>
<proteinExistence type="inferred from homology"/>
<dbReference type="GeneID" id="118344424"/>
<accession>A0A6P9EDG3</accession>
<comment type="pathway">
    <text evidence="2">Pigment biosynthesis; anthocyanin biosynthesis.</text>
</comment>
<evidence type="ECO:0000256" key="10">
    <source>
        <dbReference type="ARBA" id="ARBA00050521"/>
    </source>
</evidence>
<evidence type="ECO:0000256" key="13">
    <source>
        <dbReference type="PIRSR" id="PIRSR602401-1"/>
    </source>
</evidence>
<name>A0A6P9EDG3_JUGRE</name>
<comment type="cofactor">
    <cofactor evidence="1 13">
        <name>heme</name>
        <dbReference type="ChEBI" id="CHEBI:30413"/>
    </cofactor>
</comment>
<organism evidence="16 17">
    <name type="scientific">Juglans regia</name>
    <name type="common">English walnut</name>
    <dbReference type="NCBI Taxonomy" id="51240"/>
    <lineage>
        <taxon>Eukaryota</taxon>
        <taxon>Viridiplantae</taxon>
        <taxon>Streptophyta</taxon>
        <taxon>Embryophyta</taxon>
        <taxon>Tracheophyta</taxon>
        <taxon>Spermatophyta</taxon>
        <taxon>Magnoliopsida</taxon>
        <taxon>eudicotyledons</taxon>
        <taxon>Gunneridae</taxon>
        <taxon>Pentapetalae</taxon>
        <taxon>rosids</taxon>
        <taxon>fabids</taxon>
        <taxon>Fagales</taxon>
        <taxon>Juglandaceae</taxon>
        <taxon>Juglans</taxon>
    </lineage>
</organism>
<comment type="similarity">
    <text evidence="3 14">Belongs to the cytochrome P450 family.</text>
</comment>
<dbReference type="Gene3D" id="1.10.630.10">
    <property type="entry name" value="Cytochrome P450"/>
    <property type="match status" value="1"/>
</dbReference>
<keyword evidence="15" id="KW-0812">Transmembrane</keyword>
<dbReference type="PROSITE" id="PS00086">
    <property type="entry name" value="CYTOCHROME_P450"/>
    <property type="match status" value="1"/>
</dbReference>
<dbReference type="AlphaFoldDB" id="A0A6P9EDG3"/>
<evidence type="ECO:0000313" key="16">
    <source>
        <dbReference type="Proteomes" id="UP000235220"/>
    </source>
</evidence>